<dbReference type="EMBL" id="CP079105">
    <property type="protein sequence ID" value="QXQ15032.1"/>
    <property type="molecule type" value="Genomic_DNA"/>
</dbReference>
<organism evidence="1 2">
    <name type="scientific">Skermania pinensis</name>
    <dbReference type="NCBI Taxonomy" id="39122"/>
    <lineage>
        <taxon>Bacteria</taxon>
        <taxon>Bacillati</taxon>
        <taxon>Actinomycetota</taxon>
        <taxon>Actinomycetes</taxon>
        <taxon>Mycobacteriales</taxon>
        <taxon>Gordoniaceae</taxon>
        <taxon>Skermania</taxon>
    </lineage>
</organism>
<accession>A0ABX8SDL5</accession>
<keyword evidence="2" id="KW-1185">Reference proteome</keyword>
<sequence length="260" mass="28840">MVVRPVTTTTATKTLSGIYPVRYRADLPRRVADEYWAGPHAELVKRGGHILEYNQYHFAETDHGYWPATPTVGTHPAEMFRWNGVTEVRLRNYPEMARAAYGMLGTIFHDEQNVFDNVLGHVCGPGGGSWWTVGHDPSVGHRTVLLLRRRRGVRRRRFHTFVHNAFGPVLAAAGALDTRAYTFLPFTGIAHRTPGLAHSYPPGHRHDGAIIFGLPHRNDVAGLLSDPAVDDIVAQQAQTLTAVHAYSVARTVSVIDQVGR</sequence>
<gene>
    <name evidence="1" type="ORF">KV203_06665</name>
</gene>
<name>A0ABX8SDL5_9ACTN</name>
<protein>
    <submittedName>
        <fullName evidence="1">Uncharacterized protein</fullName>
    </submittedName>
</protein>
<evidence type="ECO:0000313" key="2">
    <source>
        <dbReference type="Proteomes" id="UP000887023"/>
    </source>
</evidence>
<dbReference type="Proteomes" id="UP000887023">
    <property type="component" value="Chromosome"/>
</dbReference>
<evidence type="ECO:0000313" key="1">
    <source>
        <dbReference type="EMBL" id="QXQ15032.1"/>
    </source>
</evidence>
<dbReference type="RefSeq" id="WP_066468888.1">
    <property type="nucleotide sequence ID" value="NZ_CBCRUZ010000024.1"/>
</dbReference>
<dbReference type="Gene3D" id="3.30.70.100">
    <property type="match status" value="1"/>
</dbReference>
<proteinExistence type="predicted"/>
<reference evidence="1" key="1">
    <citation type="submission" date="2021-07" db="EMBL/GenBank/DDBJ databases">
        <title>Candidatus Kaistella beijingensis sp. nov. isolated from a municipal wastewater treatment plant is involved in sludge foaming.</title>
        <authorList>
            <person name="Song Y."/>
            <person name="Liu S.-J."/>
        </authorList>
    </citation>
    <scope>NUCLEOTIDE SEQUENCE</scope>
    <source>
        <strain evidence="1">DSM 43998</strain>
    </source>
</reference>